<accession>A0ABY8U0B2</accession>
<sequence length="211" mass="23865">MWYELEHLKDYAETVVIITCTDPPSVAEGWNAVFQAFPDEPWGVYCARDTAWMPGSLQKLAGHMWAGAGNGSIELALMNWTFNIGGGLYNAFAMTRSAVNRFGLFDENIYPAFYEDNDFQLRQARMQPPMQPKVLGDVIMHHGKPHESAYLTGMATPDDPNHTPLDDKMRNHMSHRGTVNGNYVHRKWGCGAGGWHTCAYRTPFNKQLPVW</sequence>
<dbReference type="InterPro" id="IPR029044">
    <property type="entry name" value="Nucleotide-diphossugar_trans"/>
</dbReference>
<name>A0ABY8U0B2_TETOB</name>
<protein>
    <submittedName>
        <fullName evidence="1">Uncharacterized protein</fullName>
    </submittedName>
</protein>
<gene>
    <name evidence="1" type="ORF">OEZ85_003269</name>
</gene>
<evidence type="ECO:0000313" key="1">
    <source>
        <dbReference type="EMBL" id="WIA14785.1"/>
    </source>
</evidence>
<dbReference type="Gene3D" id="3.90.550.10">
    <property type="entry name" value="Spore Coat Polysaccharide Biosynthesis Protein SpsA, Chain A"/>
    <property type="match status" value="1"/>
</dbReference>
<dbReference type="Proteomes" id="UP001244341">
    <property type="component" value="Chromosome 5b"/>
</dbReference>
<organism evidence="1 2">
    <name type="scientific">Tetradesmus obliquus</name>
    <name type="common">Green alga</name>
    <name type="synonym">Acutodesmus obliquus</name>
    <dbReference type="NCBI Taxonomy" id="3088"/>
    <lineage>
        <taxon>Eukaryota</taxon>
        <taxon>Viridiplantae</taxon>
        <taxon>Chlorophyta</taxon>
        <taxon>core chlorophytes</taxon>
        <taxon>Chlorophyceae</taxon>
        <taxon>CS clade</taxon>
        <taxon>Sphaeropleales</taxon>
        <taxon>Scenedesmaceae</taxon>
        <taxon>Tetradesmus</taxon>
    </lineage>
</organism>
<proteinExistence type="predicted"/>
<dbReference type="SUPFAM" id="SSF53448">
    <property type="entry name" value="Nucleotide-diphospho-sugar transferases"/>
    <property type="match status" value="1"/>
</dbReference>
<reference evidence="1 2" key="1">
    <citation type="submission" date="2023-05" db="EMBL/GenBank/DDBJ databases">
        <title>A 100% complete, gapless, phased diploid assembly of the Scenedesmus obliquus UTEX 3031 genome.</title>
        <authorList>
            <person name="Biondi T.C."/>
            <person name="Hanschen E.R."/>
            <person name="Kwon T."/>
            <person name="Eng W."/>
            <person name="Kruse C.P.S."/>
            <person name="Koehler S.I."/>
            <person name="Kunde Y."/>
            <person name="Gleasner C.D."/>
            <person name="You Mak K.T."/>
            <person name="Polle J."/>
            <person name="Hovde B.T."/>
            <person name="Starkenburg S.R."/>
        </authorList>
    </citation>
    <scope>NUCLEOTIDE SEQUENCE [LARGE SCALE GENOMIC DNA]</scope>
    <source>
        <strain evidence="1 2">DOE0152z</strain>
    </source>
</reference>
<dbReference type="EMBL" id="CP126212">
    <property type="protein sequence ID" value="WIA14785.1"/>
    <property type="molecule type" value="Genomic_DNA"/>
</dbReference>
<keyword evidence="2" id="KW-1185">Reference proteome</keyword>
<evidence type="ECO:0000313" key="2">
    <source>
        <dbReference type="Proteomes" id="UP001244341"/>
    </source>
</evidence>